<sequence>MGSYAIYTRRIKSLNQGTQLDIEVKTPCLDIELQDAESRLSRLMAQLYEIIDRLNMEDVVPDCTRFLQPV</sequence>
<name>A0ABD3ETG0_9STRA</name>
<organism evidence="1 2">
    <name type="scientific">Phytophthora oleae</name>
    <dbReference type="NCBI Taxonomy" id="2107226"/>
    <lineage>
        <taxon>Eukaryota</taxon>
        <taxon>Sar</taxon>
        <taxon>Stramenopiles</taxon>
        <taxon>Oomycota</taxon>
        <taxon>Peronosporomycetes</taxon>
        <taxon>Peronosporales</taxon>
        <taxon>Peronosporaceae</taxon>
        <taxon>Phytophthora</taxon>
    </lineage>
</organism>
<reference evidence="1 2" key="1">
    <citation type="submission" date="2024-09" db="EMBL/GenBank/DDBJ databases">
        <title>Genome sequencing and assembly of Phytophthora oleae, isolate VK10A, causative agent of rot of olive drupes.</title>
        <authorList>
            <person name="Conti Taguali S."/>
            <person name="Riolo M."/>
            <person name="La Spada F."/>
            <person name="Cacciola S.O."/>
            <person name="Dionisio G."/>
        </authorList>
    </citation>
    <scope>NUCLEOTIDE SEQUENCE [LARGE SCALE GENOMIC DNA]</scope>
    <source>
        <strain evidence="1 2">VK10A</strain>
    </source>
</reference>
<keyword evidence="2" id="KW-1185">Reference proteome</keyword>
<comment type="caution">
    <text evidence="1">The sequence shown here is derived from an EMBL/GenBank/DDBJ whole genome shotgun (WGS) entry which is preliminary data.</text>
</comment>
<accession>A0ABD3ETG0</accession>
<proteinExistence type="predicted"/>
<evidence type="ECO:0000313" key="1">
    <source>
        <dbReference type="EMBL" id="KAL3657793.1"/>
    </source>
</evidence>
<dbReference type="EMBL" id="JBIMZQ010000060">
    <property type="protein sequence ID" value="KAL3657793.1"/>
    <property type="molecule type" value="Genomic_DNA"/>
</dbReference>
<evidence type="ECO:0000313" key="2">
    <source>
        <dbReference type="Proteomes" id="UP001632037"/>
    </source>
</evidence>
<protein>
    <recommendedName>
        <fullName evidence="3">COMM domain-containing protein</fullName>
    </recommendedName>
</protein>
<dbReference type="AlphaFoldDB" id="A0ABD3ETG0"/>
<gene>
    <name evidence="1" type="ORF">V7S43_017175</name>
</gene>
<dbReference type="Proteomes" id="UP001632037">
    <property type="component" value="Unassembled WGS sequence"/>
</dbReference>
<evidence type="ECO:0008006" key="3">
    <source>
        <dbReference type="Google" id="ProtNLM"/>
    </source>
</evidence>